<dbReference type="GO" id="GO:0046491">
    <property type="term" value="P:L-methylmalonyl-CoA metabolic process"/>
    <property type="evidence" value="ECO:0007669"/>
    <property type="project" value="TreeGrafter"/>
</dbReference>
<dbReference type="GO" id="GO:0004493">
    <property type="term" value="F:methylmalonyl-CoA epimerase activity"/>
    <property type="evidence" value="ECO:0007669"/>
    <property type="project" value="TreeGrafter"/>
</dbReference>
<evidence type="ECO:0000259" key="2">
    <source>
        <dbReference type="PROSITE" id="PS51819"/>
    </source>
</evidence>
<dbReference type="SUPFAM" id="SSF54593">
    <property type="entry name" value="Glyoxalase/Bleomycin resistance protein/Dihydroxybiphenyl dioxygenase"/>
    <property type="match status" value="1"/>
</dbReference>
<evidence type="ECO:0000313" key="4">
    <source>
        <dbReference type="Proteomes" id="UP000799772"/>
    </source>
</evidence>
<evidence type="ECO:0000313" key="3">
    <source>
        <dbReference type="EMBL" id="KAF2102971.1"/>
    </source>
</evidence>
<protein>
    <submittedName>
        <fullName evidence="3">Glyoxalase family protein</fullName>
    </submittedName>
</protein>
<dbReference type="InterPro" id="IPR037523">
    <property type="entry name" value="VOC_core"/>
</dbReference>
<dbReference type="InterPro" id="IPR004360">
    <property type="entry name" value="Glyas_Fos-R_dOase_dom"/>
</dbReference>
<proteinExistence type="predicted"/>
<feature type="domain" description="VOC" evidence="2">
    <location>
        <begin position="11"/>
        <end position="122"/>
    </location>
</feature>
<dbReference type="OrthoDB" id="3360610at2759"/>
<keyword evidence="1" id="KW-0479">Metal-binding</keyword>
<dbReference type="GO" id="GO:0005739">
    <property type="term" value="C:mitochondrion"/>
    <property type="evidence" value="ECO:0007669"/>
    <property type="project" value="TreeGrafter"/>
</dbReference>
<dbReference type="Gene3D" id="3.10.180.10">
    <property type="entry name" value="2,3-Dihydroxybiphenyl 1,2-Dioxygenase, domain 1"/>
    <property type="match status" value="2"/>
</dbReference>
<name>A0A9P4M9R4_9PEZI</name>
<dbReference type="PANTHER" id="PTHR43048">
    <property type="entry name" value="METHYLMALONYL-COA EPIMERASE"/>
    <property type="match status" value="1"/>
</dbReference>
<dbReference type="PROSITE" id="PS51819">
    <property type="entry name" value="VOC"/>
    <property type="match status" value="2"/>
</dbReference>
<accession>A0A9P4M9R4</accession>
<keyword evidence="4" id="KW-1185">Reference proteome</keyword>
<dbReference type="GO" id="GO:0046872">
    <property type="term" value="F:metal ion binding"/>
    <property type="evidence" value="ECO:0007669"/>
    <property type="project" value="UniProtKB-KW"/>
</dbReference>
<comment type="caution">
    <text evidence="3">The sequence shown here is derived from an EMBL/GenBank/DDBJ whole genome shotgun (WGS) entry which is preliminary data.</text>
</comment>
<feature type="domain" description="VOC" evidence="2">
    <location>
        <begin position="167"/>
        <end position="296"/>
    </location>
</feature>
<dbReference type="InterPro" id="IPR051785">
    <property type="entry name" value="MMCE/EMCE_epimerase"/>
</dbReference>
<organism evidence="3 4">
    <name type="scientific">Rhizodiscina lignyota</name>
    <dbReference type="NCBI Taxonomy" id="1504668"/>
    <lineage>
        <taxon>Eukaryota</taxon>
        <taxon>Fungi</taxon>
        <taxon>Dikarya</taxon>
        <taxon>Ascomycota</taxon>
        <taxon>Pezizomycotina</taxon>
        <taxon>Dothideomycetes</taxon>
        <taxon>Pleosporomycetidae</taxon>
        <taxon>Aulographales</taxon>
        <taxon>Rhizodiscinaceae</taxon>
        <taxon>Rhizodiscina</taxon>
    </lineage>
</organism>
<dbReference type="Pfam" id="PF00903">
    <property type="entry name" value="Glyoxalase"/>
    <property type="match status" value="1"/>
</dbReference>
<sequence length="326" mass="36273">MAGPNKINLQRLSYVIYEHPDMESFERFAEDFGFESVGKAGGRDVFFRGYGPDPFVYVARLSPNGSPKRFYGAGFVARTAQDFDRACQMQGAEVKDVSHRPGSGKMVSVPDPNGFVIEIVYGQEEKIVPRQGISVVEGGRPIVNGAVQKSRKGVFNRMSSNPAKVHKIGHFGYMTDNYKDTCAWYGGHFNLKASDIVHRPGDESAELMCFFHLDLGAEYSDHHCLLVAGHHGNGSGTRIHHSSFEVEDLDTQMMGHQWLAEKGYKPMWGVGRHVMGSQIFDYWYDTTGFIIEHYADGDVVNQDTPTCRSAGTPAAIWGPPLPVKWD</sequence>
<dbReference type="InterPro" id="IPR029068">
    <property type="entry name" value="Glyas_Bleomycin-R_OHBP_Dase"/>
</dbReference>
<gene>
    <name evidence="3" type="ORF">NA57DRAFT_31529</name>
</gene>
<dbReference type="Proteomes" id="UP000799772">
    <property type="component" value="Unassembled WGS sequence"/>
</dbReference>
<dbReference type="PANTHER" id="PTHR43048:SF3">
    <property type="entry name" value="METHYLMALONYL-COA EPIMERASE, MITOCHONDRIAL"/>
    <property type="match status" value="1"/>
</dbReference>
<reference evidence="3" key="1">
    <citation type="journal article" date="2020" name="Stud. Mycol.">
        <title>101 Dothideomycetes genomes: a test case for predicting lifestyles and emergence of pathogens.</title>
        <authorList>
            <person name="Haridas S."/>
            <person name="Albert R."/>
            <person name="Binder M."/>
            <person name="Bloem J."/>
            <person name="Labutti K."/>
            <person name="Salamov A."/>
            <person name="Andreopoulos B."/>
            <person name="Baker S."/>
            <person name="Barry K."/>
            <person name="Bills G."/>
            <person name="Bluhm B."/>
            <person name="Cannon C."/>
            <person name="Castanera R."/>
            <person name="Culley D."/>
            <person name="Daum C."/>
            <person name="Ezra D."/>
            <person name="Gonzalez J."/>
            <person name="Henrissat B."/>
            <person name="Kuo A."/>
            <person name="Liang C."/>
            <person name="Lipzen A."/>
            <person name="Lutzoni F."/>
            <person name="Magnuson J."/>
            <person name="Mondo S."/>
            <person name="Nolan M."/>
            <person name="Ohm R."/>
            <person name="Pangilinan J."/>
            <person name="Park H.-J."/>
            <person name="Ramirez L."/>
            <person name="Alfaro M."/>
            <person name="Sun H."/>
            <person name="Tritt A."/>
            <person name="Yoshinaga Y."/>
            <person name="Zwiers L.-H."/>
            <person name="Turgeon B."/>
            <person name="Goodwin S."/>
            <person name="Spatafora J."/>
            <person name="Crous P."/>
            <person name="Grigoriev I."/>
        </authorList>
    </citation>
    <scope>NUCLEOTIDE SEQUENCE</scope>
    <source>
        <strain evidence="3">CBS 133067</strain>
    </source>
</reference>
<dbReference type="EMBL" id="ML978122">
    <property type="protein sequence ID" value="KAF2102971.1"/>
    <property type="molecule type" value="Genomic_DNA"/>
</dbReference>
<dbReference type="AlphaFoldDB" id="A0A9P4M9R4"/>
<evidence type="ECO:0000256" key="1">
    <source>
        <dbReference type="ARBA" id="ARBA00022723"/>
    </source>
</evidence>